<feature type="signal peptide" evidence="1">
    <location>
        <begin position="1"/>
        <end position="19"/>
    </location>
</feature>
<feature type="chain" id="PRO_5012317978" description="PRC-barrel domain protein" evidence="1">
    <location>
        <begin position="20"/>
        <end position="131"/>
    </location>
</feature>
<reference evidence="3" key="1">
    <citation type="submission" date="2016-07" db="EMBL/GenBank/DDBJ databases">
        <title>Phaeobacter portensis sp. nov., a tropodithietic acid producing bacterium isolated from a German harbor.</title>
        <authorList>
            <person name="Freese H.M."/>
            <person name="Bunk B."/>
            <person name="Breider S."/>
            <person name="Brinkhoff T."/>
        </authorList>
    </citation>
    <scope>NUCLEOTIDE SEQUENCE [LARGE SCALE GENOMIC DNA]</scope>
    <source>
        <strain evidence="3">P97</strain>
    </source>
</reference>
<dbReference type="KEGG" id="php:PhaeoP97_01718"/>
<keyword evidence="1" id="KW-0732">Signal</keyword>
<evidence type="ECO:0000313" key="3">
    <source>
        <dbReference type="Proteomes" id="UP000183859"/>
    </source>
</evidence>
<evidence type="ECO:0000313" key="2">
    <source>
        <dbReference type="EMBL" id="APG47133.1"/>
    </source>
</evidence>
<evidence type="ECO:0008006" key="4">
    <source>
        <dbReference type="Google" id="ProtNLM"/>
    </source>
</evidence>
<gene>
    <name evidence="2" type="ORF">PhaeoP97_01718</name>
</gene>
<dbReference type="EMBL" id="CP016364">
    <property type="protein sequence ID" value="APG47133.1"/>
    <property type="molecule type" value="Genomic_DNA"/>
</dbReference>
<evidence type="ECO:0000256" key="1">
    <source>
        <dbReference type="SAM" id="SignalP"/>
    </source>
</evidence>
<accession>A0A1L3I4S9</accession>
<name>A0A1L3I4S9_9RHOB</name>
<protein>
    <recommendedName>
        <fullName evidence="4">PRC-barrel domain protein</fullName>
    </recommendedName>
</protein>
<organism evidence="2 3">
    <name type="scientific">Phaeobacter porticola</name>
    <dbReference type="NCBI Taxonomy" id="1844006"/>
    <lineage>
        <taxon>Bacteria</taxon>
        <taxon>Pseudomonadati</taxon>
        <taxon>Pseudomonadota</taxon>
        <taxon>Alphaproteobacteria</taxon>
        <taxon>Rhodobacterales</taxon>
        <taxon>Roseobacteraceae</taxon>
        <taxon>Phaeobacter</taxon>
    </lineage>
</organism>
<sequence length="131" mass="14080" precursor="true">MLRMTSIAALIAVTGAANADVLTENATPNDAGETFVEENIEFIGAPVVDVNGMLLGKVVEVSTAPGPDRQILVEFRDNFSDKLSGMRFNLDGIWETDGVLRMGQTTGELKTMLETYASENPEKLTDGSVLN</sequence>
<dbReference type="OrthoDB" id="7666433at2"/>
<dbReference type="AlphaFoldDB" id="A0A1L3I4S9"/>
<dbReference type="RefSeq" id="WP_072504712.1">
    <property type="nucleotide sequence ID" value="NZ_CP016364.1"/>
</dbReference>
<proteinExistence type="predicted"/>
<keyword evidence="3" id="KW-1185">Reference proteome</keyword>
<dbReference type="Proteomes" id="UP000183859">
    <property type="component" value="Chromosome"/>
</dbReference>